<dbReference type="InterPro" id="IPR045864">
    <property type="entry name" value="aa-tRNA-synth_II/BPL/LPL"/>
</dbReference>
<feature type="domain" description="Aminoacyl-transfer RNA synthetases class-II family profile" evidence="10">
    <location>
        <begin position="33"/>
        <end position="314"/>
    </location>
</feature>
<evidence type="ECO:0000256" key="9">
    <source>
        <dbReference type="ARBA" id="ARBA00047671"/>
    </source>
</evidence>
<dbReference type="GO" id="GO:0005524">
    <property type="term" value="F:ATP binding"/>
    <property type="evidence" value="ECO:0007669"/>
    <property type="project" value="UniProtKB-KW"/>
</dbReference>
<dbReference type="Proteomes" id="UP000034508">
    <property type="component" value="Unassembled WGS sequence"/>
</dbReference>
<sequence>MRYSKSFIKTQKETPHGVTSVNQSLLQRGSFIDQLSSGIFSYLPLGLKVLKKIEKIIIDQLNEIGVQQILLPSVNPTEIWQKSGRFNEIGDELVKLSLNKQDDFVLAMTHEEAVTTVATSHIKTYQDLPFTLNQISKKIRNEARPRGGLIRLKEFTMQDAYSFSATSEELDNIFKNFTKAYEKIFKLMSLEAIQVQASSGIMGGSDSIEFMLITPSGEDRIFLCGACDLAVNAELTSDVNKCPKCGGQIKEYKAIELGHIFKLGTKYSEKMDLKFADKEDKEKYVLMGCYGIGIDRLIGAIVEKYHDEKGIIWPENVAPAKVYLIDLEGSRGEEIYNKLQEQNIEVLFDDRKVSAGVKFSDADLLGLPYRIVISEKTLKDGKVELKKRDEKEEKLVGVDKITDVFDNGKNKD</sequence>
<evidence type="ECO:0000256" key="2">
    <source>
        <dbReference type="ARBA" id="ARBA00019110"/>
    </source>
</evidence>
<keyword evidence="3" id="KW-0436">Ligase</keyword>
<dbReference type="PANTHER" id="PTHR42753">
    <property type="entry name" value="MITOCHONDRIAL RIBOSOME PROTEIN L39/PROLYL-TRNA LIGASE FAMILY MEMBER"/>
    <property type="match status" value="1"/>
</dbReference>
<dbReference type="PATRIC" id="fig|1618331.3.peg.674"/>
<evidence type="ECO:0000256" key="7">
    <source>
        <dbReference type="ARBA" id="ARBA00023146"/>
    </source>
</evidence>
<dbReference type="InterPro" id="IPR002316">
    <property type="entry name" value="Pro-tRNA-ligase_IIa"/>
</dbReference>
<proteinExistence type="predicted"/>
<dbReference type="Pfam" id="PF03129">
    <property type="entry name" value="HGTP_anticodon"/>
    <property type="match status" value="1"/>
</dbReference>
<evidence type="ECO:0000256" key="8">
    <source>
        <dbReference type="ARBA" id="ARBA00029731"/>
    </source>
</evidence>
<gene>
    <name evidence="11" type="ORF">US31_C0012G0017</name>
</gene>
<keyword evidence="7 11" id="KW-0030">Aminoacyl-tRNA synthetase</keyword>
<dbReference type="InterPro" id="IPR002314">
    <property type="entry name" value="aa-tRNA-synt_IIb"/>
</dbReference>
<dbReference type="InterPro" id="IPR036621">
    <property type="entry name" value="Anticodon-bd_dom_sf"/>
</dbReference>
<accession>A0A0G0IPM2</accession>
<dbReference type="PANTHER" id="PTHR42753:SF2">
    <property type="entry name" value="PROLINE--TRNA LIGASE"/>
    <property type="match status" value="1"/>
</dbReference>
<dbReference type="SUPFAM" id="SSF52954">
    <property type="entry name" value="Class II aaRS ABD-related"/>
    <property type="match status" value="1"/>
</dbReference>
<evidence type="ECO:0000259" key="10">
    <source>
        <dbReference type="PROSITE" id="PS50862"/>
    </source>
</evidence>
<comment type="catalytic activity">
    <reaction evidence="9">
        <text>tRNA(Pro) + L-proline + ATP = L-prolyl-tRNA(Pro) + AMP + diphosphate</text>
        <dbReference type="Rhea" id="RHEA:14305"/>
        <dbReference type="Rhea" id="RHEA-COMP:9700"/>
        <dbReference type="Rhea" id="RHEA-COMP:9702"/>
        <dbReference type="ChEBI" id="CHEBI:30616"/>
        <dbReference type="ChEBI" id="CHEBI:33019"/>
        <dbReference type="ChEBI" id="CHEBI:60039"/>
        <dbReference type="ChEBI" id="CHEBI:78442"/>
        <dbReference type="ChEBI" id="CHEBI:78532"/>
        <dbReference type="ChEBI" id="CHEBI:456215"/>
        <dbReference type="EC" id="6.1.1.15"/>
    </reaction>
</comment>
<dbReference type="PRINTS" id="PR01046">
    <property type="entry name" value="TRNASYNTHPRO"/>
</dbReference>
<dbReference type="Gene3D" id="3.30.930.10">
    <property type="entry name" value="Bira Bifunctional Protein, Domain 2"/>
    <property type="match status" value="1"/>
</dbReference>
<dbReference type="GO" id="GO:0004827">
    <property type="term" value="F:proline-tRNA ligase activity"/>
    <property type="evidence" value="ECO:0007669"/>
    <property type="project" value="UniProtKB-EC"/>
</dbReference>
<name>A0A0G0IPM2_9BACT</name>
<evidence type="ECO:0000313" key="12">
    <source>
        <dbReference type="Proteomes" id="UP000034508"/>
    </source>
</evidence>
<evidence type="ECO:0000256" key="4">
    <source>
        <dbReference type="ARBA" id="ARBA00022741"/>
    </source>
</evidence>
<dbReference type="InterPro" id="IPR004154">
    <property type="entry name" value="Anticodon-bd"/>
</dbReference>
<dbReference type="CDD" id="cd00861">
    <property type="entry name" value="ProRS_anticodon_short"/>
    <property type="match status" value="1"/>
</dbReference>
<dbReference type="AlphaFoldDB" id="A0A0G0IPM2"/>
<evidence type="ECO:0000256" key="3">
    <source>
        <dbReference type="ARBA" id="ARBA00022598"/>
    </source>
</evidence>
<keyword evidence="4" id="KW-0547">Nucleotide-binding</keyword>
<dbReference type="InterPro" id="IPR006195">
    <property type="entry name" value="aa-tRNA-synth_II"/>
</dbReference>
<dbReference type="InterPro" id="IPR050062">
    <property type="entry name" value="Pro-tRNA_synthetase"/>
</dbReference>
<dbReference type="Pfam" id="PF00587">
    <property type="entry name" value="tRNA-synt_2b"/>
    <property type="match status" value="1"/>
</dbReference>
<organism evidence="11 12">
    <name type="scientific">Berkelbacteria bacterium GW2011_GWA1_36_9</name>
    <dbReference type="NCBI Taxonomy" id="1618331"/>
    <lineage>
        <taxon>Bacteria</taxon>
        <taxon>Candidatus Berkelbacteria</taxon>
    </lineage>
</organism>
<dbReference type="Gene3D" id="3.40.50.800">
    <property type="entry name" value="Anticodon-binding domain"/>
    <property type="match status" value="1"/>
</dbReference>
<keyword evidence="5" id="KW-0067">ATP-binding</keyword>
<comment type="caution">
    <text evidence="11">The sequence shown here is derived from an EMBL/GenBank/DDBJ whole genome shotgun (WGS) entry which is preliminary data.</text>
</comment>
<evidence type="ECO:0000256" key="5">
    <source>
        <dbReference type="ARBA" id="ARBA00022840"/>
    </source>
</evidence>
<keyword evidence="6" id="KW-0648">Protein biosynthesis</keyword>
<dbReference type="EMBL" id="LBSM01000012">
    <property type="protein sequence ID" value="KKQ17976.1"/>
    <property type="molecule type" value="Genomic_DNA"/>
</dbReference>
<evidence type="ECO:0000256" key="1">
    <source>
        <dbReference type="ARBA" id="ARBA00012831"/>
    </source>
</evidence>
<reference evidence="11 12" key="1">
    <citation type="journal article" date="2015" name="Nature">
        <title>rRNA introns, odd ribosomes, and small enigmatic genomes across a large radiation of phyla.</title>
        <authorList>
            <person name="Brown C.T."/>
            <person name="Hug L.A."/>
            <person name="Thomas B.C."/>
            <person name="Sharon I."/>
            <person name="Castelle C.J."/>
            <person name="Singh A."/>
            <person name="Wilkins M.J."/>
            <person name="Williams K.H."/>
            <person name="Banfield J.F."/>
        </authorList>
    </citation>
    <scope>NUCLEOTIDE SEQUENCE [LARGE SCALE GENOMIC DNA]</scope>
</reference>
<dbReference type="PROSITE" id="PS50862">
    <property type="entry name" value="AA_TRNA_LIGASE_II"/>
    <property type="match status" value="1"/>
</dbReference>
<dbReference type="SUPFAM" id="SSF55681">
    <property type="entry name" value="Class II aaRS and biotin synthetases"/>
    <property type="match status" value="1"/>
</dbReference>
<dbReference type="GO" id="GO:0005829">
    <property type="term" value="C:cytosol"/>
    <property type="evidence" value="ECO:0007669"/>
    <property type="project" value="TreeGrafter"/>
</dbReference>
<dbReference type="InterPro" id="IPR044140">
    <property type="entry name" value="ProRS_anticodon_short"/>
</dbReference>
<dbReference type="EC" id="6.1.1.15" evidence="1"/>
<evidence type="ECO:0000256" key="6">
    <source>
        <dbReference type="ARBA" id="ARBA00022917"/>
    </source>
</evidence>
<dbReference type="GO" id="GO:0006433">
    <property type="term" value="P:prolyl-tRNA aminoacylation"/>
    <property type="evidence" value="ECO:0007669"/>
    <property type="project" value="InterPro"/>
</dbReference>
<evidence type="ECO:0000313" key="11">
    <source>
        <dbReference type="EMBL" id="KKQ17976.1"/>
    </source>
</evidence>
<protein>
    <recommendedName>
        <fullName evidence="2">Proline--tRNA ligase</fullName>
        <ecNumber evidence="1">6.1.1.15</ecNumber>
    </recommendedName>
    <alternativeName>
        <fullName evidence="8">Prolyl-tRNA synthetase</fullName>
    </alternativeName>
</protein>